<dbReference type="GeneID" id="40512612"/>
<accession>A0A4Y5MXK6</accession>
<organism evidence="2">
    <name type="scientific">Dactylella tenuis</name>
    <dbReference type="NCBI Taxonomy" id="383872"/>
    <lineage>
        <taxon>Eukaryota</taxon>
        <taxon>Fungi</taxon>
        <taxon>Dikarya</taxon>
        <taxon>Ascomycota</taxon>
        <taxon>Pezizomycotina</taxon>
        <taxon>Orbiliomycetes</taxon>
        <taxon>Orbiliales</taxon>
        <taxon>Orbiliaceae</taxon>
        <taxon>Dactylella</taxon>
    </lineage>
</organism>
<dbReference type="AlphaFoldDB" id="A0A4Y5MXK6"/>
<proteinExistence type="predicted"/>
<dbReference type="EMBL" id="MK820634">
    <property type="protein sequence ID" value="QCW06862.1"/>
    <property type="molecule type" value="Genomic_DNA"/>
</dbReference>
<keyword evidence="1" id="KW-0472">Membrane</keyword>
<gene>
    <name evidence="2" type="primary">orf170</name>
</gene>
<geneLocation type="mitochondrion" evidence="2"/>
<sequence>MLNTINITNVVTVCVTTIIGGFITYILLKHNSVDVSNTNTFNESFIKYNEARINYETDAIKKFLGPVESLYDEVLAGNISKEDLLSAYEHILHQFWTHYWTNHLEYIKPHYISCLECVKKDPNLDSLFHWFHLPHYNVILTRFENIGHVLNVNYDMLRSSMMTEIINEYK</sequence>
<keyword evidence="2" id="KW-0496">Mitochondrion</keyword>
<keyword evidence="1" id="KW-0812">Transmembrane</keyword>
<evidence type="ECO:0000313" key="2">
    <source>
        <dbReference type="EMBL" id="QCW06862.1"/>
    </source>
</evidence>
<evidence type="ECO:0000256" key="1">
    <source>
        <dbReference type="SAM" id="Phobius"/>
    </source>
</evidence>
<keyword evidence="1" id="KW-1133">Transmembrane helix</keyword>
<dbReference type="RefSeq" id="YP_009663724.1">
    <property type="nucleotide sequence ID" value="NC_042947.1"/>
</dbReference>
<name>A0A4Y5MXK6_9PEZI</name>
<feature type="transmembrane region" description="Helical" evidence="1">
    <location>
        <begin position="6"/>
        <end position="28"/>
    </location>
</feature>
<reference evidence="2" key="1">
    <citation type="submission" date="2019-04" db="EMBL/GenBank/DDBJ databases">
        <authorList>
            <person name="Yu Z."/>
            <person name="Deng C."/>
        </authorList>
    </citation>
    <scope>NUCLEOTIDE SEQUENCE</scope>
</reference>
<protein>
    <submittedName>
        <fullName evidence="2">Uncharacterized protein</fullName>
    </submittedName>
</protein>